<dbReference type="GO" id="GO:0005655">
    <property type="term" value="C:nucleolar ribonuclease P complex"/>
    <property type="evidence" value="ECO:0007669"/>
    <property type="project" value="TreeGrafter"/>
</dbReference>
<comment type="similarity">
    <text evidence="4">Belongs to the eukaryotic/archaeal RNase P protein component 4 family.</text>
</comment>
<evidence type="ECO:0000313" key="6">
    <source>
        <dbReference type="Proteomes" id="UP001075354"/>
    </source>
</evidence>
<comment type="caution">
    <text evidence="5">The sequence shown here is derived from an EMBL/GenBank/DDBJ whole genome shotgun (WGS) entry which is preliminary data.</text>
</comment>
<proteinExistence type="inferred from homology"/>
<accession>A0AAV7XZ97</accession>
<keyword evidence="2" id="KW-0479">Metal-binding</keyword>
<evidence type="ECO:0000256" key="2">
    <source>
        <dbReference type="ARBA" id="ARBA00022723"/>
    </source>
</evidence>
<reference evidence="5" key="1">
    <citation type="submission" date="2022-12" db="EMBL/GenBank/DDBJ databases">
        <title>Chromosome-level genome assembly of the bean flower thrips Megalurothrips usitatus.</title>
        <authorList>
            <person name="Ma L."/>
            <person name="Liu Q."/>
            <person name="Li H."/>
            <person name="Cai W."/>
        </authorList>
    </citation>
    <scope>NUCLEOTIDE SEQUENCE</scope>
    <source>
        <strain evidence="5">Cailab_2022a</strain>
    </source>
</reference>
<dbReference type="GO" id="GO:0046872">
    <property type="term" value="F:metal ion binding"/>
    <property type="evidence" value="ECO:0007669"/>
    <property type="project" value="UniProtKB-KW"/>
</dbReference>
<dbReference type="Proteomes" id="UP001075354">
    <property type="component" value="Chromosome 3"/>
</dbReference>
<name>A0AAV7XZ97_9NEOP</name>
<evidence type="ECO:0000256" key="1">
    <source>
        <dbReference type="ARBA" id="ARBA00022694"/>
    </source>
</evidence>
<dbReference type="InterPro" id="IPR007175">
    <property type="entry name" value="Rpr2/Snm1/Rpp21"/>
</dbReference>
<dbReference type="PANTHER" id="PTHR14742:SF0">
    <property type="entry name" value="RIBONUCLEASE P PROTEIN SUBUNIT P21"/>
    <property type="match status" value="1"/>
</dbReference>
<keyword evidence="6" id="KW-1185">Reference proteome</keyword>
<evidence type="ECO:0000313" key="5">
    <source>
        <dbReference type="EMBL" id="KAJ1529508.1"/>
    </source>
</evidence>
<keyword evidence="1" id="KW-0819">tRNA processing</keyword>
<dbReference type="PANTHER" id="PTHR14742">
    <property type="entry name" value="RIBONUCLEASE P SUBUNIT P21"/>
    <property type="match status" value="1"/>
</dbReference>
<gene>
    <name evidence="5" type="ORF">ONE63_006281</name>
</gene>
<protein>
    <submittedName>
        <fullName evidence="5">Uncharacterized protein</fullName>
    </submittedName>
</protein>
<keyword evidence="3" id="KW-0862">Zinc</keyword>
<evidence type="ECO:0000256" key="3">
    <source>
        <dbReference type="ARBA" id="ARBA00022833"/>
    </source>
</evidence>
<sequence length="172" mass="19017">MGKGGKGKKGSKCFQGKESFQRMNFLYQAANVVLAQPKISGDLPAYYGHSLLSVAQKSVLKIEPDVKRDLCKGCGCLLKPGVTMLTRVRSRILICTCLYCGTIKRFPCNKEYKLWIENREACLEVIEVPECTNAVSDETNKKTPGDVSHKGVKFEETLQTMDGKHPGTPKVS</sequence>
<dbReference type="Pfam" id="PF04032">
    <property type="entry name" value="Rpr2"/>
    <property type="match status" value="1"/>
</dbReference>
<dbReference type="EMBL" id="JAPTSV010000003">
    <property type="protein sequence ID" value="KAJ1529508.1"/>
    <property type="molecule type" value="Genomic_DNA"/>
</dbReference>
<organism evidence="5 6">
    <name type="scientific">Megalurothrips usitatus</name>
    <name type="common">bean blossom thrips</name>
    <dbReference type="NCBI Taxonomy" id="439358"/>
    <lineage>
        <taxon>Eukaryota</taxon>
        <taxon>Metazoa</taxon>
        <taxon>Ecdysozoa</taxon>
        <taxon>Arthropoda</taxon>
        <taxon>Hexapoda</taxon>
        <taxon>Insecta</taxon>
        <taxon>Pterygota</taxon>
        <taxon>Neoptera</taxon>
        <taxon>Paraneoptera</taxon>
        <taxon>Thysanoptera</taxon>
        <taxon>Terebrantia</taxon>
        <taxon>Thripoidea</taxon>
        <taxon>Thripidae</taxon>
        <taxon>Megalurothrips</taxon>
    </lineage>
</organism>
<dbReference type="GO" id="GO:0008033">
    <property type="term" value="P:tRNA processing"/>
    <property type="evidence" value="ECO:0007669"/>
    <property type="project" value="UniProtKB-KW"/>
</dbReference>
<evidence type="ECO:0000256" key="4">
    <source>
        <dbReference type="ARBA" id="ARBA00038402"/>
    </source>
</evidence>
<dbReference type="AlphaFoldDB" id="A0AAV7XZ97"/>
<dbReference type="Gene3D" id="6.20.50.20">
    <property type="match status" value="1"/>
</dbReference>